<evidence type="ECO:0000313" key="10">
    <source>
        <dbReference type="Proteomes" id="UP001295794"/>
    </source>
</evidence>
<evidence type="ECO:0000256" key="1">
    <source>
        <dbReference type="ARBA" id="ARBA00022723"/>
    </source>
</evidence>
<sequence>MDVLSTLYFVRATRHQSGDEASEQSQLVGIRLTASELAVLICGGTDWPRLGRKSNKADAGASGEAAPDLLEPHILRSLGDIKAVSVHASAHGAHFVVLDIDGGAWLFGRNGSSALGVASTTDAISENAPRLVTAADLGAAPGTKFVHAACGRNHTLLVGSDGRLWSAGINTLGQCGHTPSPDVPTFKAVTVTSKTGEKEHVIQATAGITFSARSSHSVYTFGSGEKGQLGNGKTGERIMTGNKLSFDVVSQPMQVDGLDNKKIVQVSAGQQHCIALDSTGMVYVWGYNGYCRLGLGNQVDELRPKLVPNFAGNNPQLNGASVVAGPSNSVVWKNTGEGSSGSPYSTFRYMQDVMACKVIKAACGGVTHWLITPDDDDSATGEPMVMTVAWGQNAANGELGLGFDEPKSATKPTKHIPLTGIYVLDVAAGQHTTLFIVKPGSEKYSDLPRHPADLGPPETCVECGIDQGDDGDDVLECEKCDGPWHLKCLSPPLESVPDGEWFCPDCVAHPGASVSAAAKRLKARSLKRRADSPVLHASKKKRH</sequence>
<evidence type="ECO:0000313" key="9">
    <source>
        <dbReference type="EMBL" id="CAK5273781.1"/>
    </source>
</evidence>
<dbReference type="InterPro" id="IPR011011">
    <property type="entry name" value="Znf_FYVE_PHD"/>
</dbReference>
<feature type="repeat" description="RCC1" evidence="6">
    <location>
        <begin position="280"/>
        <end position="335"/>
    </location>
</feature>
<dbReference type="Gene3D" id="3.30.40.10">
    <property type="entry name" value="Zinc/RING finger domain, C3HC4 (zinc finger)"/>
    <property type="match status" value="1"/>
</dbReference>
<keyword evidence="1" id="KW-0479">Metal-binding</keyword>
<dbReference type="SUPFAM" id="SSF50985">
    <property type="entry name" value="RCC1/BLIP-II"/>
    <property type="match status" value="1"/>
</dbReference>
<dbReference type="GO" id="GO:0016020">
    <property type="term" value="C:membrane"/>
    <property type="evidence" value="ECO:0007669"/>
    <property type="project" value="TreeGrafter"/>
</dbReference>
<dbReference type="PROSITE" id="PS50012">
    <property type="entry name" value="RCC1_3"/>
    <property type="match status" value="4"/>
</dbReference>
<dbReference type="PANTHER" id="PTHR46207">
    <property type="entry name" value="PROTEIN RCC2"/>
    <property type="match status" value="1"/>
</dbReference>
<evidence type="ECO:0000256" key="7">
    <source>
        <dbReference type="SAM" id="MobiDB-lite"/>
    </source>
</evidence>
<keyword evidence="4" id="KW-0862">Zinc</keyword>
<evidence type="ECO:0000256" key="4">
    <source>
        <dbReference type="ARBA" id="ARBA00022833"/>
    </source>
</evidence>
<dbReference type="GO" id="GO:0008270">
    <property type="term" value="F:zinc ion binding"/>
    <property type="evidence" value="ECO:0007669"/>
    <property type="project" value="UniProtKB-KW"/>
</dbReference>
<protein>
    <recommendedName>
        <fullName evidence="8">PHD-type domain-containing protein</fullName>
    </recommendedName>
</protein>
<evidence type="ECO:0000259" key="8">
    <source>
        <dbReference type="PROSITE" id="PS50016"/>
    </source>
</evidence>
<evidence type="ECO:0000256" key="5">
    <source>
        <dbReference type="PROSITE-ProRule" id="PRU00146"/>
    </source>
</evidence>
<dbReference type="PROSITE" id="PS01359">
    <property type="entry name" value="ZF_PHD_1"/>
    <property type="match status" value="1"/>
</dbReference>
<gene>
    <name evidence="9" type="ORF">MYCIT1_LOCUS20476</name>
</gene>
<dbReference type="EMBL" id="CAVNYO010000399">
    <property type="protein sequence ID" value="CAK5273781.1"/>
    <property type="molecule type" value="Genomic_DNA"/>
</dbReference>
<evidence type="ECO:0000256" key="6">
    <source>
        <dbReference type="PROSITE-ProRule" id="PRU00235"/>
    </source>
</evidence>
<dbReference type="Proteomes" id="UP001295794">
    <property type="component" value="Unassembled WGS sequence"/>
</dbReference>
<dbReference type="InterPro" id="IPR009091">
    <property type="entry name" value="RCC1/BLIP-II"/>
</dbReference>
<feature type="region of interest" description="Disordered" evidence="7">
    <location>
        <begin position="524"/>
        <end position="543"/>
    </location>
</feature>
<dbReference type="PROSITE" id="PS00626">
    <property type="entry name" value="RCC1_2"/>
    <property type="match status" value="1"/>
</dbReference>
<feature type="repeat" description="RCC1" evidence="6">
    <location>
        <begin position="385"/>
        <end position="439"/>
    </location>
</feature>
<evidence type="ECO:0000256" key="2">
    <source>
        <dbReference type="ARBA" id="ARBA00022737"/>
    </source>
</evidence>
<organism evidence="9 10">
    <name type="scientific">Mycena citricolor</name>
    <dbReference type="NCBI Taxonomy" id="2018698"/>
    <lineage>
        <taxon>Eukaryota</taxon>
        <taxon>Fungi</taxon>
        <taxon>Dikarya</taxon>
        <taxon>Basidiomycota</taxon>
        <taxon>Agaricomycotina</taxon>
        <taxon>Agaricomycetes</taxon>
        <taxon>Agaricomycetidae</taxon>
        <taxon>Agaricales</taxon>
        <taxon>Marasmiineae</taxon>
        <taxon>Mycenaceae</taxon>
        <taxon>Mycena</taxon>
    </lineage>
</organism>
<dbReference type="Pfam" id="PF00628">
    <property type="entry name" value="PHD"/>
    <property type="match status" value="1"/>
</dbReference>
<proteinExistence type="predicted"/>
<reference evidence="9" key="1">
    <citation type="submission" date="2023-11" db="EMBL/GenBank/DDBJ databases">
        <authorList>
            <person name="De Vega J J."/>
            <person name="De Vega J J."/>
        </authorList>
    </citation>
    <scope>NUCLEOTIDE SEQUENCE</scope>
</reference>
<evidence type="ECO:0000256" key="3">
    <source>
        <dbReference type="ARBA" id="ARBA00022771"/>
    </source>
</evidence>
<name>A0AAD2HF50_9AGAR</name>
<dbReference type="PANTHER" id="PTHR46207:SF1">
    <property type="entry name" value="PROTEIN RCC2"/>
    <property type="match status" value="1"/>
</dbReference>
<feature type="repeat" description="RCC1" evidence="6">
    <location>
        <begin position="102"/>
        <end position="161"/>
    </location>
</feature>
<dbReference type="InterPro" id="IPR000408">
    <property type="entry name" value="Reg_chr_condens"/>
</dbReference>
<dbReference type="InterPro" id="IPR028641">
    <property type="entry name" value="RCC2"/>
</dbReference>
<dbReference type="PROSITE" id="PS50016">
    <property type="entry name" value="ZF_PHD_2"/>
    <property type="match status" value="1"/>
</dbReference>
<dbReference type="InterPro" id="IPR019786">
    <property type="entry name" value="Zinc_finger_PHD-type_CS"/>
</dbReference>
<dbReference type="PRINTS" id="PR00633">
    <property type="entry name" value="RCCNDNSATION"/>
</dbReference>
<dbReference type="InterPro" id="IPR019787">
    <property type="entry name" value="Znf_PHD-finger"/>
</dbReference>
<dbReference type="InterPro" id="IPR013083">
    <property type="entry name" value="Znf_RING/FYVE/PHD"/>
</dbReference>
<dbReference type="GO" id="GO:0031267">
    <property type="term" value="F:small GTPase binding"/>
    <property type="evidence" value="ECO:0007669"/>
    <property type="project" value="TreeGrafter"/>
</dbReference>
<dbReference type="InterPro" id="IPR001965">
    <property type="entry name" value="Znf_PHD"/>
</dbReference>
<keyword evidence="10" id="KW-1185">Reference proteome</keyword>
<feature type="domain" description="PHD-type" evidence="8">
    <location>
        <begin position="457"/>
        <end position="509"/>
    </location>
</feature>
<dbReference type="SUPFAM" id="SSF57903">
    <property type="entry name" value="FYVE/PHD zinc finger"/>
    <property type="match status" value="1"/>
</dbReference>
<dbReference type="AlphaFoldDB" id="A0AAD2HF50"/>
<keyword evidence="3 5" id="KW-0863">Zinc-finger</keyword>
<comment type="caution">
    <text evidence="9">The sequence shown here is derived from an EMBL/GenBank/DDBJ whole genome shotgun (WGS) entry which is preliminary data.</text>
</comment>
<dbReference type="SMART" id="SM00249">
    <property type="entry name" value="PHD"/>
    <property type="match status" value="1"/>
</dbReference>
<dbReference type="Gene3D" id="2.130.10.30">
    <property type="entry name" value="Regulator of chromosome condensation 1/beta-lactamase-inhibitor protein II"/>
    <property type="match status" value="2"/>
</dbReference>
<feature type="repeat" description="RCC1" evidence="6">
    <location>
        <begin position="216"/>
        <end position="279"/>
    </location>
</feature>
<dbReference type="Pfam" id="PF25390">
    <property type="entry name" value="WD40_RLD"/>
    <property type="match status" value="1"/>
</dbReference>
<keyword evidence="2" id="KW-0677">Repeat</keyword>
<dbReference type="InterPro" id="IPR058923">
    <property type="entry name" value="RCC1-like_dom"/>
</dbReference>
<accession>A0AAD2HF50</accession>